<comment type="caution">
    <text evidence="1">The sequence shown here is derived from an EMBL/GenBank/DDBJ whole genome shotgun (WGS) entry which is preliminary data.</text>
</comment>
<dbReference type="AlphaFoldDB" id="A0A8S1EHF8"/>
<evidence type="ECO:0000313" key="2">
    <source>
        <dbReference type="Proteomes" id="UP000494206"/>
    </source>
</evidence>
<dbReference type="EMBL" id="CADEPM010000001">
    <property type="protein sequence ID" value="CAB3397109.1"/>
    <property type="molecule type" value="Genomic_DNA"/>
</dbReference>
<organism evidence="1 2">
    <name type="scientific">Caenorhabditis bovis</name>
    <dbReference type="NCBI Taxonomy" id="2654633"/>
    <lineage>
        <taxon>Eukaryota</taxon>
        <taxon>Metazoa</taxon>
        <taxon>Ecdysozoa</taxon>
        <taxon>Nematoda</taxon>
        <taxon>Chromadorea</taxon>
        <taxon>Rhabditida</taxon>
        <taxon>Rhabditina</taxon>
        <taxon>Rhabditomorpha</taxon>
        <taxon>Rhabditoidea</taxon>
        <taxon>Rhabditidae</taxon>
        <taxon>Peloderinae</taxon>
        <taxon>Caenorhabditis</taxon>
    </lineage>
</organism>
<keyword evidence="2" id="KW-1185">Reference proteome</keyword>
<name>A0A8S1EHF8_9PELO</name>
<dbReference type="OrthoDB" id="5807469at2759"/>
<proteinExistence type="predicted"/>
<sequence length="154" mass="18082">MLPLHRRTYEWKGDHVLRCRHWDKVAIRWHISSCDESGRNCTGGSNVDYADRPQNSTEVPAWKNAFTYFQLPGAENGDILNLQIGGYDRRKIRTISIAPLKIDVDWRWQVDKRGCNNFVVRMSAMSIIDKRNSKNLRKFCKMFDKDQFVDCNNL</sequence>
<gene>
    <name evidence="1" type="ORF">CBOVIS_LOCUS576</name>
</gene>
<accession>A0A8S1EHF8</accession>
<protein>
    <submittedName>
        <fullName evidence="1">Uncharacterized protein</fullName>
    </submittedName>
</protein>
<dbReference type="Proteomes" id="UP000494206">
    <property type="component" value="Unassembled WGS sequence"/>
</dbReference>
<reference evidence="1 2" key="1">
    <citation type="submission" date="2020-04" db="EMBL/GenBank/DDBJ databases">
        <authorList>
            <person name="Laetsch R D."/>
            <person name="Stevens L."/>
            <person name="Kumar S."/>
            <person name="Blaxter L. M."/>
        </authorList>
    </citation>
    <scope>NUCLEOTIDE SEQUENCE [LARGE SCALE GENOMIC DNA]</scope>
</reference>
<evidence type="ECO:0000313" key="1">
    <source>
        <dbReference type="EMBL" id="CAB3397109.1"/>
    </source>
</evidence>